<reference evidence="8" key="2">
    <citation type="journal article" date="2021" name="PeerJ">
        <title>Extensive microbial diversity within the chicken gut microbiome revealed by metagenomics and culture.</title>
        <authorList>
            <person name="Gilroy R."/>
            <person name="Ravi A."/>
            <person name="Getino M."/>
            <person name="Pursley I."/>
            <person name="Horton D.L."/>
            <person name="Alikhan N.F."/>
            <person name="Baker D."/>
            <person name="Gharbi K."/>
            <person name="Hall N."/>
            <person name="Watson M."/>
            <person name="Adriaenssens E.M."/>
            <person name="Foster-Nyarko E."/>
            <person name="Jarju S."/>
            <person name="Secka A."/>
            <person name="Antonio M."/>
            <person name="Oren A."/>
            <person name="Chaudhuri R.R."/>
            <person name="La Ragione R."/>
            <person name="Hildebrand F."/>
            <person name="Pallen M.J."/>
        </authorList>
    </citation>
    <scope>NUCLEOTIDE SEQUENCE</scope>
    <source>
        <strain evidence="8">11159</strain>
    </source>
</reference>
<organism evidence="8 9">
    <name type="scientific">Candidatus Onthovivens merdipullorum</name>
    <dbReference type="NCBI Taxonomy" id="2840889"/>
    <lineage>
        <taxon>Bacteria</taxon>
        <taxon>Bacillati</taxon>
        <taxon>Bacillota</taxon>
        <taxon>Bacilli</taxon>
        <taxon>Bacillales</taxon>
        <taxon>Candidatus Onthovivens</taxon>
    </lineage>
</organism>
<reference evidence="8" key="1">
    <citation type="submission" date="2020-10" db="EMBL/GenBank/DDBJ databases">
        <authorList>
            <person name="Gilroy R."/>
        </authorList>
    </citation>
    <scope>NUCLEOTIDE SEQUENCE</scope>
    <source>
        <strain evidence="8">11159</strain>
    </source>
</reference>
<dbReference type="PANTHER" id="PTHR10434:SF64">
    <property type="entry name" value="1-ACYL-SN-GLYCEROL-3-PHOSPHATE ACYLTRANSFERASE-RELATED"/>
    <property type="match status" value="1"/>
</dbReference>
<evidence type="ECO:0000313" key="9">
    <source>
        <dbReference type="Proteomes" id="UP000823613"/>
    </source>
</evidence>
<dbReference type="Pfam" id="PF01553">
    <property type="entry name" value="Acyltransferase"/>
    <property type="match status" value="1"/>
</dbReference>
<keyword evidence="2" id="KW-0444">Lipid biosynthesis</keyword>
<evidence type="ECO:0000259" key="7">
    <source>
        <dbReference type="SMART" id="SM00563"/>
    </source>
</evidence>
<feature type="transmembrane region" description="Helical" evidence="6">
    <location>
        <begin position="7"/>
        <end position="24"/>
    </location>
</feature>
<evidence type="ECO:0000256" key="2">
    <source>
        <dbReference type="ARBA" id="ARBA00022516"/>
    </source>
</evidence>
<keyword evidence="4" id="KW-0443">Lipid metabolism</keyword>
<dbReference type="GO" id="GO:0006654">
    <property type="term" value="P:phosphatidic acid biosynthetic process"/>
    <property type="evidence" value="ECO:0007669"/>
    <property type="project" value="TreeGrafter"/>
</dbReference>
<accession>A0A9D9GUE6</accession>
<comment type="pathway">
    <text evidence="1">Lipid metabolism.</text>
</comment>
<comment type="caution">
    <text evidence="8">The sequence shown here is derived from an EMBL/GenBank/DDBJ whole genome shotgun (WGS) entry which is preliminary data.</text>
</comment>
<dbReference type="InterPro" id="IPR002123">
    <property type="entry name" value="Plipid/glycerol_acylTrfase"/>
</dbReference>
<keyword evidence="6" id="KW-0472">Membrane</keyword>
<name>A0A9D9GUE6_9BACL</name>
<dbReference type="EMBL" id="JADIMY010000077">
    <property type="protein sequence ID" value="MBO8427640.1"/>
    <property type="molecule type" value="Genomic_DNA"/>
</dbReference>
<protein>
    <submittedName>
        <fullName evidence="8">1-acyl-sn-glycerol-3-phosphate acyltransferase</fullName>
    </submittedName>
</protein>
<dbReference type="CDD" id="cd07989">
    <property type="entry name" value="LPLAT_AGPAT-like"/>
    <property type="match status" value="1"/>
</dbReference>
<evidence type="ECO:0000256" key="5">
    <source>
        <dbReference type="ARBA" id="ARBA00023315"/>
    </source>
</evidence>
<dbReference type="PANTHER" id="PTHR10434">
    <property type="entry name" value="1-ACYL-SN-GLYCEROL-3-PHOSPHATE ACYLTRANSFERASE"/>
    <property type="match status" value="1"/>
</dbReference>
<evidence type="ECO:0000256" key="3">
    <source>
        <dbReference type="ARBA" id="ARBA00022679"/>
    </source>
</evidence>
<evidence type="ECO:0000256" key="6">
    <source>
        <dbReference type="SAM" id="Phobius"/>
    </source>
</evidence>
<evidence type="ECO:0000313" key="8">
    <source>
        <dbReference type="EMBL" id="MBO8427640.1"/>
    </source>
</evidence>
<dbReference type="AlphaFoldDB" id="A0A9D9GUE6"/>
<dbReference type="SUPFAM" id="SSF69593">
    <property type="entry name" value="Glycerol-3-phosphate (1)-acyltransferase"/>
    <property type="match status" value="1"/>
</dbReference>
<dbReference type="GO" id="GO:0003841">
    <property type="term" value="F:1-acylglycerol-3-phosphate O-acyltransferase activity"/>
    <property type="evidence" value="ECO:0007669"/>
    <property type="project" value="TreeGrafter"/>
</dbReference>
<evidence type="ECO:0000256" key="1">
    <source>
        <dbReference type="ARBA" id="ARBA00005189"/>
    </source>
</evidence>
<dbReference type="SMART" id="SM00563">
    <property type="entry name" value="PlsC"/>
    <property type="match status" value="1"/>
</dbReference>
<proteinExistence type="predicted"/>
<keyword evidence="6" id="KW-1133">Transmembrane helix</keyword>
<keyword evidence="6" id="KW-0812">Transmembrane</keyword>
<keyword evidence="3" id="KW-0808">Transferase</keyword>
<keyword evidence="5 8" id="KW-0012">Acyltransferase</keyword>
<gene>
    <name evidence="8" type="ORF">IAC58_03710</name>
</gene>
<dbReference type="Proteomes" id="UP000823613">
    <property type="component" value="Unassembled WGS sequence"/>
</dbReference>
<feature type="domain" description="Phospholipid/glycerol acyltransferase" evidence="7">
    <location>
        <begin position="72"/>
        <end position="191"/>
    </location>
</feature>
<evidence type="ECO:0000256" key="4">
    <source>
        <dbReference type="ARBA" id="ARBA00023098"/>
    </source>
</evidence>
<sequence length="253" mass="30269">MWKYIRVIFFNIIPIIYSYFTFILPCSRHPNKMPLEKRYKKIRKLVLRVLKYFKVDIRTNDLKDLFSHNKSSLIVCNHMSDIDPLIFIALSEKPITFAGKKETEKYPLVGRCIKILEGKFLDRQDLKQQLRVMKEIQISLETNDNLNWVIYPEGTRNKKPFDENILEFHHGTFRCAYKAKRDIYICAMFGTFRILKIDDKHKKYPVDFQFLTKISALDYQNMTTTDISEKAYTLINEEVKKLREIDKELISKY</sequence>